<proteinExistence type="predicted"/>
<evidence type="ECO:0000313" key="2">
    <source>
        <dbReference type="Proteomes" id="UP000597444"/>
    </source>
</evidence>
<dbReference type="RefSeq" id="WP_220211222.1">
    <property type="nucleotide sequence ID" value="NZ_BNJK01000003.1"/>
</dbReference>
<dbReference type="Proteomes" id="UP000597444">
    <property type="component" value="Unassembled WGS sequence"/>
</dbReference>
<protein>
    <submittedName>
        <fullName evidence="1">Uncharacterized protein</fullName>
    </submittedName>
</protein>
<reference evidence="1" key="1">
    <citation type="submission" date="2020-10" db="EMBL/GenBank/DDBJ databases">
        <title>Taxonomic study of unclassified bacteria belonging to the class Ktedonobacteria.</title>
        <authorList>
            <person name="Yabe S."/>
            <person name="Wang C.M."/>
            <person name="Zheng Y."/>
            <person name="Sakai Y."/>
            <person name="Cavaletti L."/>
            <person name="Monciardini P."/>
            <person name="Donadio S."/>
        </authorList>
    </citation>
    <scope>NUCLEOTIDE SEQUENCE</scope>
    <source>
        <strain evidence="1">ID150040</strain>
    </source>
</reference>
<keyword evidence="2" id="KW-1185">Reference proteome</keyword>
<evidence type="ECO:0000313" key="1">
    <source>
        <dbReference type="EMBL" id="GHP00630.1"/>
    </source>
</evidence>
<gene>
    <name evidence="1" type="ORF">KSF_106770</name>
</gene>
<dbReference type="EMBL" id="BNJK01000003">
    <property type="protein sequence ID" value="GHP00630.1"/>
    <property type="molecule type" value="Genomic_DNA"/>
</dbReference>
<dbReference type="AlphaFoldDB" id="A0A8J3N6Y6"/>
<sequence length="302" mass="34575">MEATTSTCTVPILAQLLLSAPKSRRLDLAIATLLCQVSQEEALVIEHGKRSTMSIWYFSRNERRYAYTATSGSLLGYSDPVPSYSRQDVNEEVVQWITGTKMGRFQVVSTQNGTCRTIQVTVVPFRAYGDSPMYRRQGEVSTGDWRREECRLTCLATLDAYAPDLLDLLDSDQLPTKEKPRSFLDYPRTRSTRELVWQPLLLPKYILDTIPCMHQHQEYQGIRMDCSEDGTHYCPGCGGYYCEEHISDVGYWFDMTAEELDGSQPSMRQRKRICVSCAWLSEVDVQQLRRTRLELNADGRGF</sequence>
<accession>A0A8J3N6Y6</accession>
<name>A0A8J3N6Y6_9CHLR</name>
<organism evidence="1 2">
    <name type="scientific">Reticulibacter mediterranei</name>
    <dbReference type="NCBI Taxonomy" id="2778369"/>
    <lineage>
        <taxon>Bacteria</taxon>
        <taxon>Bacillati</taxon>
        <taxon>Chloroflexota</taxon>
        <taxon>Ktedonobacteria</taxon>
        <taxon>Ktedonobacterales</taxon>
        <taxon>Reticulibacteraceae</taxon>
        <taxon>Reticulibacter</taxon>
    </lineage>
</organism>
<comment type="caution">
    <text evidence="1">The sequence shown here is derived from an EMBL/GenBank/DDBJ whole genome shotgun (WGS) entry which is preliminary data.</text>
</comment>